<protein>
    <submittedName>
        <fullName evidence="1">Uncharacterized protein</fullName>
    </submittedName>
</protein>
<feature type="non-terminal residue" evidence="1">
    <location>
        <position position="1"/>
    </location>
</feature>
<feature type="non-terminal residue" evidence="1">
    <location>
        <position position="91"/>
    </location>
</feature>
<name>A0AC59Z2U5_RANTA</name>
<reference evidence="1" key="2">
    <citation type="submission" date="2025-03" db="EMBL/GenBank/DDBJ databases">
        <authorList>
            <consortium name="ELIXIR-Norway"/>
            <consortium name="Elixir Norway"/>
        </authorList>
    </citation>
    <scope>NUCLEOTIDE SEQUENCE</scope>
</reference>
<gene>
    <name evidence="1" type="ORF">MRATA1EN22A_LOCUS13355</name>
</gene>
<dbReference type="EMBL" id="OX596107">
    <property type="protein sequence ID" value="CAN0187460.1"/>
    <property type="molecule type" value="Genomic_DNA"/>
</dbReference>
<reference evidence="1" key="1">
    <citation type="submission" date="2023-05" db="EMBL/GenBank/DDBJ databases">
        <authorList>
            <consortium name="ELIXIR-Norway"/>
        </authorList>
    </citation>
    <scope>NUCLEOTIDE SEQUENCE</scope>
</reference>
<evidence type="ECO:0000313" key="1">
    <source>
        <dbReference type="EMBL" id="CAN0187460.1"/>
    </source>
</evidence>
<sequence>MSAPRGETTSTSRVRGWQTALYGLCLDSGLAHPRILCLPSDTSRVPEESGSVSYPQPAPCLHVRSCPASPALSPSPPANLFSSAQCPSSWA</sequence>
<organism evidence="1 2">
    <name type="scientific">Rangifer tarandus platyrhynchus</name>
    <name type="common">Svalbard reindeer</name>
    <dbReference type="NCBI Taxonomy" id="3082113"/>
    <lineage>
        <taxon>Eukaryota</taxon>
        <taxon>Metazoa</taxon>
        <taxon>Chordata</taxon>
        <taxon>Craniata</taxon>
        <taxon>Vertebrata</taxon>
        <taxon>Euteleostomi</taxon>
        <taxon>Mammalia</taxon>
        <taxon>Eutheria</taxon>
        <taxon>Laurasiatheria</taxon>
        <taxon>Artiodactyla</taxon>
        <taxon>Ruminantia</taxon>
        <taxon>Pecora</taxon>
        <taxon>Cervidae</taxon>
        <taxon>Odocoileinae</taxon>
        <taxon>Rangifer</taxon>
    </lineage>
</organism>
<dbReference type="Proteomes" id="UP001162501">
    <property type="component" value="Chromosome 23"/>
</dbReference>
<proteinExistence type="predicted"/>
<evidence type="ECO:0000313" key="2">
    <source>
        <dbReference type="Proteomes" id="UP001162501"/>
    </source>
</evidence>
<accession>A0AC59Z2U5</accession>